<dbReference type="InterPro" id="IPR036390">
    <property type="entry name" value="WH_DNA-bd_sf"/>
</dbReference>
<dbReference type="PANTHER" id="PTHR33164:SF43">
    <property type="entry name" value="HTH-TYPE TRANSCRIPTIONAL REPRESSOR YETL"/>
    <property type="match status" value="1"/>
</dbReference>
<dbReference type="InterPro" id="IPR000835">
    <property type="entry name" value="HTH_MarR-typ"/>
</dbReference>
<evidence type="ECO:0000313" key="4">
    <source>
        <dbReference type="Proteomes" id="UP000248326"/>
    </source>
</evidence>
<evidence type="ECO:0000256" key="1">
    <source>
        <dbReference type="SAM" id="MobiDB-lite"/>
    </source>
</evidence>
<sequence>MLPAPVSAQDSTTLATRLLESHFRAREAFTRALDPILSDRFELDMRDYMILRWIDQQDLTPSGLAQILHVPGYATSRLLDPFIKRDLVRRVVDQADARRFRLHLTPKGRAIVEAVNQEVTTRLGHLLTDLGPERAELLLESLDLLSRIESPSASPRDGRASPMSTGGGERGPSGPT</sequence>
<dbReference type="AlphaFoldDB" id="A0A318RZ62"/>
<dbReference type="GO" id="GO:0006950">
    <property type="term" value="P:response to stress"/>
    <property type="evidence" value="ECO:0007669"/>
    <property type="project" value="TreeGrafter"/>
</dbReference>
<feature type="compositionally biased region" description="Gly residues" evidence="1">
    <location>
        <begin position="165"/>
        <end position="176"/>
    </location>
</feature>
<dbReference type="Proteomes" id="UP000248326">
    <property type="component" value="Unassembled WGS sequence"/>
</dbReference>
<dbReference type="OrthoDB" id="72352at2"/>
<dbReference type="InterPro" id="IPR036388">
    <property type="entry name" value="WH-like_DNA-bd_sf"/>
</dbReference>
<dbReference type="Gene3D" id="1.10.10.10">
    <property type="entry name" value="Winged helix-like DNA-binding domain superfamily/Winged helix DNA-binding domain"/>
    <property type="match status" value="1"/>
</dbReference>
<reference evidence="3 4" key="1">
    <citation type="submission" date="2018-06" db="EMBL/GenBank/DDBJ databases">
        <title>Genomic Encyclopedia of Type Strains, Phase IV (KMG-IV): sequencing the most valuable type-strain genomes for metagenomic binning, comparative biology and taxonomic classification.</title>
        <authorList>
            <person name="Goeker M."/>
        </authorList>
    </citation>
    <scope>NUCLEOTIDE SEQUENCE [LARGE SCALE GENOMIC DNA]</scope>
    <source>
        <strain evidence="3 4">DSM 18048</strain>
    </source>
</reference>
<dbReference type="GO" id="GO:0003700">
    <property type="term" value="F:DNA-binding transcription factor activity"/>
    <property type="evidence" value="ECO:0007669"/>
    <property type="project" value="InterPro"/>
</dbReference>
<dbReference type="SMART" id="SM00347">
    <property type="entry name" value="HTH_MARR"/>
    <property type="match status" value="1"/>
</dbReference>
<dbReference type="GO" id="GO:0003677">
    <property type="term" value="F:DNA binding"/>
    <property type="evidence" value="ECO:0007669"/>
    <property type="project" value="UniProtKB-KW"/>
</dbReference>
<dbReference type="SUPFAM" id="SSF46785">
    <property type="entry name" value="Winged helix' DNA-binding domain"/>
    <property type="match status" value="1"/>
</dbReference>
<evidence type="ECO:0000313" key="3">
    <source>
        <dbReference type="EMBL" id="PYE48649.1"/>
    </source>
</evidence>
<dbReference type="RefSeq" id="WP_110888882.1">
    <property type="nucleotide sequence ID" value="NZ_QJSX01000028.1"/>
</dbReference>
<keyword evidence="3" id="KW-0238">DNA-binding</keyword>
<organism evidence="3 4">
    <name type="scientific">Deinococcus yavapaiensis KR-236</name>
    <dbReference type="NCBI Taxonomy" id="694435"/>
    <lineage>
        <taxon>Bacteria</taxon>
        <taxon>Thermotogati</taxon>
        <taxon>Deinococcota</taxon>
        <taxon>Deinococci</taxon>
        <taxon>Deinococcales</taxon>
        <taxon>Deinococcaceae</taxon>
        <taxon>Deinococcus</taxon>
    </lineage>
</organism>
<dbReference type="Pfam" id="PF12802">
    <property type="entry name" value="MarR_2"/>
    <property type="match status" value="1"/>
</dbReference>
<feature type="domain" description="HTH marR-type" evidence="2">
    <location>
        <begin position="15"/>
        <end position="147"/>
    </location>
</feature>
<accession>A0A318RZ62</accession>
<feature type="region of interest" description="Disordered" evidence="1">
    <location>
        <begin position="149"/>
        <end position="176"/>
    </location>
</feature>
<comment type="caution">
    <text evidence="3">The sequence shown here is derived from an EMBL/GenBank/DDBJ whole genome shotgun (WGS) entry which is preliminary data.</text>
</comment>
<protein>
    <submittedName>
        <fullName evidence="3">DNA-binding MarR family transcriptional regulator</fullName>
    </submittedName>
</protein>
<proteinExistence type="predicted"/>
<gene>
    <name evidence="3" type="ORF">DES52_1289</name>
</gene>
<dbReference type="EMBL" id="QJSX01000028">
    <property type="protein sequence ID" value="PYE48649.1"/>
    <property type="molecule type" value="Genomic_DNA"/>
</dbReference>
<evidence type="ECO:0000259" key="2">
    <source>
        <dbReference type="PROSITE" id="PS50995"/>
    </source>
</evidence>
<name>A0A318RZ62_9DEIO</name>
<dbReference type="PANTHER" id="PTHR33164">
    <property type="entry name" value="TRANSCRIPTIONAL REGULATOR, MARR FAMILY"/>
    <property type="match status" value="1"/>
</dbReference>
<dbReference type="PROSITE" id="PS50995">
    <property type="entry name" value="HTH_MARR_2"/>
    <property type="match status" value="1"/>
</dbReference>
<keyword evidence="4" id="KW-1185">Reference proteome</keyword>
<dbReference type="InterPro" id="IPR039422">
    <property type="entry name" value="MarR/SlyA-like"/>
</dbReference>